<name>A0A6G0UAC1_APHGL</name>
<dbReference type="Proteomes" id="UP000475862">
    <property type="component" value="Unassembled WGS sequence"/>
</dbReference>
<evidence type="ECO:0000313" key="1">
    <source>
        <dbReference type="EMBL" id="KAE9545559.1"/>
    </source>
</evidence>
<proteinExistence type="predicted"/>
<gene>
    <name evidence="1" type="ORF">AGLY_001102</name>
</gene>
<sequence length="171" mass="20564">MINFNRLFLFCVFNQEHKGGGMLYASSHIRRPYRHYFPIKYKVFNICFIVFFAATRQKILVRLLRLSYKILQNRHHNLTFYTLCACKRKCSSLSRISFNSFHYMLLIVFVQFAKPKQAPPPINKKMNKNTRLGSSFIILIMYEKKHMYSLIEIVFFRLNITFLCKILRMII</sequence>
<dbReference type="AlphaFoldDB" id="A0A6G0UAC1"/>
<evidence type="ECO:0000313" key="2">
    <source>
        <dbReference type="Proteomes" id="UP000475862"/>
    </source>
</evidence>
<accession>A0A6G0UAC1</accession>
<reference evidence="1 2" key="1">
    <citation type="submission" date="2019-08" db="EMBL/GenBank/DDBJ databases">
        <title>The genome of the soybean aphid Biotype 1, its phylome, world population structure and adaptation to the North American continent.</title>
        <authorList>
            <person name="Giordano R."/>
            <person name="Donthu R.K."/>
            <person name="Hernandez A.G."/>
            <person name="Wright C.L."/>
            <person name="Zimin A.V."/>
        </authorList>
    </citation>
    <scope>NUCLEOTIDE SEQUENCE [LARGE SCALE GENOMIC DNA]</scope>
    <source>
        <tissue evidence="1">Whole aphids</tissue>
    </source>
</reference>
<keyword evidence="2" id="KW-1185">Reference proteome</keyword>
<protein>
    <submittedName>
        <fullName evidence="1">Uncharacterized protein</fullName>
    </submittedName>
</protein>
<organism evidence="1 2">
    <name type="scientific">Aphis glycines</name>
    <name type="common">Soybean aphid</name>
    <dbReference type="NCBI Taxonomy" id="307491"/>
    <lineage>
        <taxon>Eukaryota</taxon>
        <taxon>Metazoa</taxon>
        <taxon>Ecdysozoa</taxon>
        <taxon>Arthropoda</taxon>
        <taxon>Hexapoda</taxon>
        <taxon>Insecta</taxon>
        <taxon>Pterygota</taxon>
        <taxon>Neoptera</taxon>
        <taxon>Paraneoptera</taxon>
        <taxon>Hemiptera</taxon>
        <taxon>Sternorrhyncha</taxon>
        <taxon>Aphidomorpha</taxon>
        <taxon>Aphidoidea</taxon>
        <taxon>Aphididae</taxon>
        <taxon>Aphidini</taxon>
        <taxon>Aphis</taxon>
        <taxon>Aphis</taxon>
    </lineage>
</organism>
<comment type="caution">
    <text evidence="1">The sequence shown here is derived from an EMBL/GenBank/DDBJ whole genome shotgun (WGS) entry which is preliminary data.</text>
</comment>
<dbReference type="EMBL" id="VYZN01000001">
    <property type="protein sequence ID" value="KAE9545559.1"/>
    <property type="molecule type" value="Genomic_DNA"/>
</dbReference>